<dbReference type="PANTHER" id="PTHR34298">
    <property type="entry name" value="SEGREGATION AND CONDENSATION PROTEIN B"/>
    <property type="match status" value="1"/>
</dbReference>
<evidence type="ECO:0000313" key="5">
    <source>
        <dbReference type="EMBL" id="AGB48367.1"/>
    </source>
</evidence>
<proteinExistence type="predicted"/>
<dbReference type="GO" id="GO:0051304">
    <property type="term" value="P:chromosome separation"/>
    <property type="evidence" value="ECO:0007669"/>
    <property type="project" value="InterPro"/>
</dbReference>
<dbReference type="InterPro" id="IPR036388">
    <property type="entry name" value="WH-like_DNA-bd_sf"/>
</dbReference>
<evidence type="ECO:0000313" key="6">
    <source>
        <dbReference type="Proteomes" id="UP000010866"/>
    </source>
</evidence>
<dbReference type="EMBL" id="CP003362">
    <property type="protein sequence ID" value="AGB48367.1"/>
    <property type="molecule type" value="Genomic_DNA"/>
</dbReference>
<dbReference type="Pfam" id="PF04079">
    <property type="entry name" value="SMC_ScpB"/>
    <property type="match status" value="1"/>
</dbReference>
<accession>L0KSI2</accession>
<keyword evidence="1" id="KW-0963">Cytoplasm</keyword>
<dbReference type="GO" id="GO:0051301">
    <property type="term" value="P:cell division"/>
    <property type="evidence" value="ECO:0007669"/>
    <property type="project" value="UniProtKB-KW"/>
</dbReference>
<dbReference type="SUPFAM" id="SSF46785">
    <property type="entry name" value="Winged helix' DNA-binding domain"/>
    <property type="match status" value="2"/>
</dbReference>
<name>L0KSI2_METHD</name>
<dbReference type="GeneID" id="14407851"/>
<dbReference type="AlphaFoldDB" id="L0KSI2"/>
<dbReference type="InterPro" id="IPR036390">
    <property type="entry name" value="WH_DNA-bd_sf"/>
</dbReference>
<dbReference type="PANTHER" id="PTHR34298:SF2">
    <property type="entry name" value="SEGREGATION AND CONDENSATION PROTEIN B"/>
    <property type="match status" value="1"/>
</dbReference>
<dbReference type="KEGG" id="mhz:Metho_0071"/>
<keyword evidence="4" id="KW-0131">Cell cycle</keyword>
<keyword evidence="3" id="KW-0159">Chromosome partition</keyword>
<organism evidence="5 6">
    <name type="scientific">Methanomethylovorans hollandica (strain DSM 15978 / NBRC 107637 / DMS1)</name>
    <dbReference type="NCBI Taxonomy" id="867904"/>
    <lineage>
        <taxon>Archaea</taxon>
        <taxon>Methanobacteriati</taxon>
        <taxon>Methanobacteriota</taxon>
        <taxon>Stenosarchaea group</taxon>
        <taxon>Methanomicrobia</taxon>
        <taxon>Methanosarcinales</taxon>
        <taxon>Methanosarcinaceae</taxon>
        <taxon>Methanomethylovorans</taxon>
    </lineage>
</organism>
<dbReference type="OrthoDB" id="8628at2157"/>
<keyword evidence="2" id="KW-0132">Cell division</keyword>
<keyword evidence="6" id="KW-1185">Reference proteome</keyword>
<dbReference type="NCBIfam" id="TIGR00281">
    <property type="entry name" value="SMC-Scp complex subunit ScpB"/>
    <property type="match status" value="1"/>
</dbReference>
<dbReference type="InterPro" id="IPR005234">
    <property type="entry name" value="ScpB_csome_segregation"/>
</dbReference>
<evidence type="ECO:0000256" key="1">
    <source>
        <dbReference type="ARBA" id="ARBA00022490"/>
    </source>
</evidence>
<reference evidence="6" key="1">
    <citation type="submission" date="2012-02" db="EMBL/GenBank/DDBJ databases">
        <title>Complete sequence of chromosome of Methanomethylovorans hollandica DSM 15978.</title>
        <authorList>
            <person name="Lucas S."/>
            <person name="Copeland A."/>
            <person name="Lapidus A."/>
            <person name="Glavina del Rio T."/>
            <person name="Dalin E."/>
            <person name="Tice H."/>
            <person name="Bruce D."/>
            <person name="Goodwin L."/>
            <person name="Pitluck S."/>
            <person name="Peters L."/>
            <person name="Mikhailova N."/>
            <person name="Held B."/>
            <person name="Kyrpides N."/>
            <person name="Mavromatis K."/>
            <person name="Ivanova N."/>
            <person name="Brettin T."/>
            <person name="Detter J.C."/>
            <person name="Han C."/>
            <person name="Larimer F."/>
            <person name="Land M."/>
            <person name="Hauser L."/>
            <person name="Markowitz V."/>
            <person name="Cheng J.-F."/>
            <person name="Hugenholtz P."/>
            <person name="Woyke T."/>
            <person name="Wu D."/>
            <person name="Spring S."/>
            <person name="Schroeder M."/>
            <person name="Brambilla E."/>
            <person name="Klenk H.-P."/>
            <person name="Eisen J.A."/>
        </authorList>
    </citation>
    <scope>NUCLEOTIDE SEQUENCE [LARGE SCALE GENOMIC DNA]</scope>
    <source>
        <strain evidence="6">DSM 15978 / NBRC 107637 / DMS1</strain>
    </source>
</reference>
<dbReference type="Gene3D" id="1.10.10.10">
    <property type="entry name" value="Winged helix-like DNA-binding domain superfamily/Winged helix DNA-binding domain"/>
    <property type="match status" value="2"/>
</dbReference>
<evidence type="ECO:0000256" key="4">
    <source>
        <dbReference type="ARBA" id="ARBA00023306"/>
    </source>
</evidence>
<evidence type="ECO:0000256" key="2">
    <source>
        <dbReference type="ARBA" id="ARBA00022618"/>
    </source>
</evidence>
<dbReference type="HOGENOM" id="CLU_745163_0_0_2"/>
<gene>
    <name evidence="5" type="ordered locus">Metho_0071</name>
</gene>
<protein>
    <submittedName>
        <fullName evidence="5">Segregation and condensation protein B</fullName>
    </submittedName>
</protein>
<dbReference type="STRING" id="867904.Metho_0071"/>
<sequence length="371" mass="40882">MNEKETIEAALFAAGGALDAHTLGKIIGKPVNKAVAVVEALMKEYSARESGIEIIDLGQRYVMQVKPMFTDLVRPVAPKELSAPMLRTLAMIAYHQPVVQSDLVDMRGNTVYDHIKELIGRGLIMSLPYGRTKKLQTTSLFADYFGLSSNDPEAIRLKIVELSRQQSGDQGLNKWLGCKVVAFTPMYQSLAILCGVEDYKVINAYDPTEEEIEELADVSKLVISKGYLEKVSRYYDGEIIEVSSTTFDDLIEAVKALENVGNQQKIGLTLLNLQELKERYVSKALLIDRKVKPATDMVARIVNDLRLGVSAEGVVIAPDYGLSSSNIHVSEGANILIPTHGSSEADLIERVCRKYDAIIDGLKTQEKDASD</sequence>
<dbReference type="RefSeq" id="WP_015323536.1">
    <property type="nucleotide sequence ID" value="NC_019977.1"/>
</dbReference>
<dbReference type="Proteomes" id="UP000010866">
    <property type="component" value="Chromosome"/>
</dbReference>
<evidence type="ECO:0000256" key="3">
    <source>
        <dbReference type="ARBA" id="ARBA00022829"/>
    </source>
</evidence>